<protein>
    <recommendedName>
        <fullName evidence="3">Nematode cuticle collagen N-terminal domain-containing protein</fullName>
    </recommendedName>
</protein>
<evidence type="ECO:0000313" key="2">
    <source>
        <dbReference type="WBParaSite" id="maker-PairedContig_3385-snap-gene-0.4-mRNA-1"/>
    </source>
</evidence>
<proteinExistence type="predicted"/>
<dbReference type="STRING" id="6293.A0A1I8EMY2"/>
<evidence type="ECO:0008006" key="3">
    <source>
        <dbReference type="Google" id="ProtNLM"/>
    </source>
</evidence>
<organism evidence="2">
    <name type="scientific">Wuchereria bancrofti</name>
    <dbReference type="NCBI Taxonomy" id="6293"/>
    <lineage>
        <taxon>Eukaryota</taxon>
        <taxon>Metazoa</taxon>
        <taxon>Ecdysozoa</taxon>
        <taxon>Nematoda</taxon>
        <taxon>Chromadorea</taxon>
        <taxon>Rhabditida</taxon>
        <taxon>Spirurina</taxon>
        <taxon>Spiruromorpha</taxon>
        <taxon>Filarioidea</taxon>
        <taxon>Onchocercidae</taxon>
        <taxon>Wuchereria</taxon>
    </lineage>
</organism>
<feature type="region of interest" description="Disordered" evidence="1">
    <location>
        <begin position="89"/>
        <end position="114"/>
    </location>
</feature>
<dbReference type="WBParaSite" id="maker-PairedContig_3385-snap-gene-0.4-mRNA-1">
    <property type="protein sequence ID" value="maker-PairedContig_3385-snap-gene-0.4-mRNA-1"/>
    <property type="gene ID" value="maker-PairedContig_3385-snap-gene-0.4"/>
</dbReference>
<evidence type="ECO:0000256" key="1">
    <source>
        <dbReference type="SAM" id="MobiDB-lite"/>
    </source>
</evidence>
<dbReference type="AlphaFoldDB" id="A0A1I8EMY2"/>
<sequence>ITVHNDDLFRFVTIGNAAISTLTVVCITSFIPIFTAKIETTETNDDEIWINLRNLNALRFHDKLLYHRTVRSFWYGCYSLACPYGPPGPPSPSELDGLPGNAGKQGKPDMNGYDNTVMTTGTGI</sequence>
<name>A0A1I8EMY2_WUCBA</name>
<reference evidence="2" key="1">
    <citation type="submission" date="2016-11" db="UniProtKB">
        <authorList>
            <consortium name="WormBaseParasite"/>
        </authorList>
    </citation>
    <scope>IDENTIFICATION</scope>
    <source>
        <strain evidence="2">pt0022</strain>
    </source>
</reference>
<accession>A0A1I8EMY2</accession>